<dbReference type="Proteomes" id="UP000586827">
    <property type="component" value="Unassembled WGS sequence"/>
</dbReference>
<organism evidence="1 2">
    <name type="scientific">Nocardia uniformis</name>
    <dbReference type="NCBI Taxonomy" id="53432"/>
    <lineage>
        <taxon>Bacteria</taxon>
        <taxon>Bacillati</taxon>
        <taxon>Actinomycetota</taxon>
        <taxon>Actinomycetes</taxon>
        <taxon>Mycobacteriales</taxon>
        <taxon>Nocardiaceae</taxon>
        <taxon>Nocardia</taxon>
    </lineage>
</organism>
<dbReference type="SUPFAM" id="SSF82607">
    <property type="entry name" value="YbaB-like"/>
    <property type="match status" value="1"/>
</dbReference>
<dbReference type="EMBL" id="JABELX010000006">
    <property type="protein sequence ID" value="NNH71886.1"/>
    <property type="molecule type" value="Genomic_DNA"/>
</dbReference>
<dbReference type="Pfam" id="PF02575">
    <property type="entry name" value="YbaB_DNA_bd"/>
    <property type="match status" value="1"/>
</dbReference>
<evidence type="ECO:0000313" key="1">
    <source>
        <dbReference type="EMBL" id="NNH71886.1"/>
    </source>
</evidence>
<dbReference type="GO" id="GO:0003677">
    <property type="term" value="F:DNA binding"/>
    <property type="evidence" value="ECO:0007669"/>
    <property type="project" value="InterPro"/>
</dbReference>
<protein>
    <submittedName>
        <fullName evidence="1">YbaB/EbfC family nucleoid-associated protein</fullName>
    </submittedName>
</protein>
<name>A0A849C2U6_9NOCA</name>
<dbReference type="AlphaFoldDB" id="A0A849C2U6"/>
<evidence type="ECO:0000313" key="2">
    <source>
        <dbReference type="Proteomes" id="UP000586827"/>
    </source>
</evidence>
<accession>A0A849C2U6</accession>
<comment type="caution">
    <text evidence="1">The sequence shown here is derived from an EMBL/GenBank/DDBJ whole genome shotgun (WGS) entry which is preliminary data.</text>
</comment>
<gene>
    <name evidence="1" type="ORF">HLB23_18825</name>
</gene>
<reference evidence="1 2" key="1">
    <citation type="submission" date="2020-05" db="EMBL/GenBank/DDBJ databases">
        <title>MicrobeNet Type strains.</title>
        <authorList>
            <person name="Nicholson A.C."/>
        </authorList>
    </citation>
    <scope>NUCLEOTIDE SEQUENCE [LARGE SCALE GENOMIC DNA]</scope>
    <source>
        <strain evidence="1 2">JCM 3224</strain>
    </source>
</reference>
<keyword evidence="2" id="KW-1185">Reference proteome</keyword>
<sequence length="99" mass="10782">MVGSMDELQARVQQKLYRMQDLRDGLAAVRGRETSEDGVVTVEVDGNGALKDLAFSSGISRLTPDELERIVVQTAAAAARVAFEQRAELVNEYTAELAL</sequence>
<dbReference type="InterPro" id="IPR036894">
    <property type="entry name" value="YbaB-like_sf"/>
</dbReference>
<dbReference type="Gene3D" id="3.30.1310.10">
    <property type="entry name" value="Nucleoid-associated protein YbaB-like domain"/>
    <property type="match status" value="1"/>
</dbReference>
<proteinExistence type="predicted"/>
<dbReference type="InterPro" id="IPR004401">
    <property type="entry name" value="YbaB/EbfC"/>
</dbReference>